<sequence length="151" mass="17240">MDIASQKIIIKNTKHFFKYQYDYYSSLANEANTIKGMKFSSTTVDSSPLQDAKEKMYLRIMDAQKIMKSVDDAINSCQNDIDHPYAKVLALKYIKLESTVYIINQIPFEKSSYFNRILPNALIEFANKFMVKELVNGVENIVDLTTASTGV</sequence>
<evidence type="ECO:0000313" key="1">
    <source>
        <dbReference type="EMBL" id="HJF09797.1"/>
    </source>
</evidence>
<accession>A0A921FHJ2</accession>
<organism evidence="1 2">
    <name type="scientific">Lactobacillus crispatus</name>
    <dbReference type="NCBI Taxonomy" id="47770"/>
    <lineage>
        <taxon>Bacteria</taxon>
        <taxon>Bacillati</taxon>
        <taxon>Bacillota</taxon>
        <taxon>Bacilli</taxon>
        <taxon>Lactobacillales</taxon>
        <taxon>Lactobacillaceae</taxon>
        <taxon>Lactobacillus</taxon>
    </lineage>
</organism>
<reference evidence="1" key="1">
    <citation type="journal article" date="2021" name="PeerJ">
        <title>Extensive microbial diversity within the chicken gut microbiome revealed by metagenomics and culture.</title>
        <authorList>
            <person name="Gilroy R."/>
            <person name="Ravi A."/>
            <person name="Getino M."/>
            <person name="Pursley I."/>
            <person name="Horton D.L."/>
            <person name="Alikhan N.F."/>
            <person name="Baker D."/>
            <person name="Gharbi K."/>
            <person name="Hall N."/>
            <person name="Watson M."/>
            <person name="Adriaenssens E.M."/>
            <person name="Foster-Nyarko E."/>
            <person name="Jarju S."/>
            <person name="Secka A."/>
            <person name="Antonio M."/>
            <person name="Oren A."/>
            <person name="Chaudhuri R.R."/>
            <person name="La Ragione R."/>
            <person name="Hildebrand F."/>
            <person name="Pallen M.J."/>
        </authorList>
    </citation>
    <scope>NUCLEOTIDE SEQUENCE</scope>
    <source>
        <strain evidence="1">CHK194-22301</strain>
    </source>
</reference>
<proteinExistence type="predicted"/>
<gene>
    <name evidence="1" type="ORF">K8V23_03210</name>
</gene>
<dbReference type="AlphaFoldDB" id="A0A921FHJ2"/>
<protein>
    <submittedName>
        <fullName evidence="1">Uncharacterized protein</fullName>
    </submittedName>
</protein>
<evidence type="ECO:0000313" key="2">
    <source>
        <dbReference type="Proteomes" id="UP000784793"/>
    </source>
</evidence>
<dbReference type="Proteomes" id="UP000784793">
    <property type="component" value="Unassembled WGS sequence"/>
</dbReference>
<name>A0A921FHJ2_9LACO</name>
<dbReference type="EMBL" id="DYXB01000048">
    <property type="protein sequence ID" value="HJF09797.1"/>
    <property type="molecule type" value="Genomic_DNA"/>
</dbReference>
<reference evidence="1" key="2">
    <citation type="submission" date="2021-09" db="EMBL/GenBank/DDBJ databases">
        <authorList>
            <person name="Gilroy R."/>
        </authorList>
    </citation>
    <scope>NUCLEOTIDE SEQUENCE</scope>
    <source>
        <strain evidence="1">CHK194-22301</strain>
    </source>
</reference>
<comment type="caution">
    <text evidence="1">The sequence shown here is derived from an EMBL/GenBank/DDBJ whole genome shotgun (WGS) entry which is preliminary data.</text>
</comment>